<protein>
    <recommendedName>
        <fullName evidence="2">ATP-dependent DNA ligase</fullName>
    </recommendedName>
</protein>
<dbReference type="AlphaFoldDB" id="A0A5Q5CNU2"/>
<proteinExistence type="predicted"/>
<name>A0A5Q5CNU2_MYCSJ</name>
<dbReference type="SUPFAM" id="SSF56091">
    <property type="entry name" value="DNA ligase/mRNA capping enzyme, catalytic domain"/>
    <property type="match status" value="1"/>
</dbReference>
<gene>
    <name evidence="1" type="ordered locus">Mjls_5298</name>
</gene>
<dbReference type="EMBL" id="CP000580">
    <property type="protein sequence ID" value="ABO01062.1"/>
    <property type="molecule type" value="Genomic_DNA"/>
</dbReference>
<organism evidence="1">
    <name type="scientific">Mycobacterium sp. (strain JLS)</name>
    <dbReference type="NCBI Taxonomy" id="164757"/>
    <lineage>
        <taxon>Bacteria</taxon>
        <taxon>Bacillati</taxon>
        <taxon>Actinomycetota</taxon>
        <taxon>Actinomycetes</taxon>
        <taxon>Mycobacteriales</taxon>
        <taxon>Mycobacteriaceae</taxon>
        <taxon>Mycobacterium</taxon>
    </lineage>
</organism>
<sequence length="59" mass="6703">MDTMDLPVMPPLEPMLAKAQAKVPTESGVWSYEPKWDGFLHWTCQGCSGGRRKVVLRNR</sequence>
<dbReference type="KEGG" id="mjl:Mjls_5298"/>
<accession>A0A5Q5CNU2</accession>
<evidence type="ECO:0000313" key="1">
    <source>
        <dbReference type="EMBL" id="ABO01062.1"/>
    </source>
</evidence>
<reference evidence="1" key="1">
    <citation type="submission" date="2007-02" db="EMBL/GenBank/DDBJ databases">
        <title>Complete sequence of Mycobacterium sp. JLS.</title>
        <authorList>
            <consortium name="US DOE Joint Genome Institute"/>
            <person name="Copeland A."/>
            <person name="Lucas S."/>
            <person name="Lapidus A."/>
            <person name="Barry K."/>
            <person name="Detter J.C."/>
            <person name="Glavina del Rio T."/>
            <person name="Hammon N."/>
            <person name="Israni S."/>
            <person name="Dalin E."/>
            <person name="Tice H."/>
            <person name="Pitluck S."/>
            <person name="Chain P."/>
            <person name="Malfatti S."/>
            <person name="Shin M."/>
            <person name="Vergez L."/>
            <person name="Schmutz J."/>
            <person name="Larimer F."/>
            <person name="Land M."/>
            <person name="Hauser L."/>
            <person name="Kyrpides N."/>
            <person name="Mikhailova N."/>
            <person name="Miller C.D."/>
            <person name="Anderson A.J."/>
            <person name="Sims R.C."/>
            <person name="Richardson P."/>
        </authorList>
    </citation>
    <scope>NUCLEOTIDE SEQUENCE [LARGE SCALE GENOMIC DNA]</scope>
    <source>
        <strain evidence="1">JLS</strain>
    </source>
</reference>
<evidence type="ECO:0008006" key="2">
    <source>
        <dbReference type="Google" id="ProtNLM"/>
    </source>
</evidence>